<comment type="caution">
    <text evidence="2">The sequence shown here is derived from an EMBL/GenBank/DDBJ whole genome shotgun (WGS) entry which is preliminary data.</text>
</comment>
<dbReference type="RefSeq" id="WP_113889249.1">
    <property type="nucleotide sequence ID" value="NZ_QNRK01000010.1"/>
</dbReference>
<gene>
    <name evidence="2" type="ORF">DFR50_110144</name>
</gene>
<feature type="transmembrane region" description="Helical" evidence="1">
    <location>
        <begin position="72"/>
        <end position="94"/>
    </location>
</feature>
<sequence length="304" mass="32471">MTSTFHVYFGPHADDAPIEVRKLGTRDAFAALREGVEDFFATPTHPVFVGVFYALAGIALAALSSFGSALQLVFPLAAGFALLGPFFAVGLYELSRRREAGLAPSWLDAFAVFRSPALPSVFALGGFLLALFALWLATAEYLYVALYGPDAPSAAGLFVRDVFTTSRGWTMIAVGCLVGFGFAAVALAISVVSFPLMIDRDVGLAPAIVASVRLARENPAPVAVWGAIVAAALAVGSAPLFIGLAVVMPILGHATWRFYRRAIVRDPAHEVPIEDPTGEALVESPGLKQLWTFLDVLETFRKRR</sequence>
<organism evidence="2 3">
    <name type="scientific">Roseiarcus fermentans</name>
    <dbReference type="NCBI Taxonomy" id="1473586"/>
    <lineage>
        <taxon>Bacteria</taxon>
        <taxon>Pseudomonadati</taxon>
        <taxon>Pseudomonadota</taxon>
        <taxon>Alphaproteobacteria</taxon>
        <taxon>Hyphomicrobiales</taxon>
        <taxon>Roseiarcaceae</taxon>
        <taxon>Roseiarcus</taxon>
    </lineage>
</organism>
<keyword evidence="3" id="KW-1185">Reference proteome</keyword>
<keyword evidence="1" id="KW-0472">Membrane</keyword>
<accession>A0A366FHI0</accession>
<proteinExistence type="predicted"/>
<dbReference type="EMBL" id="QNRK01000010">
    <property type="protein sequence ID" value="RBP14118.1"/>
    <property type="molecule type" value="Genomic_DNA"/>
</dbReference>
<feature type="transmembrane region" description="Helical" evidence="1">
    <location>
        <begin position="115"/>
        <end position="135"/>
    </location>
</feature>
<feature type="transmembrane region" description="Helical" evidence="1">
    <location>
        <begin position="171"/>
        <end position="198"/>
    </location>
</feature>
<reference evidence="2 3" key="1">
    <citation type="submission" date="2018-06" db="EMBL/GenBank/DDBJ databases">
        <title>Genomic Encyclopedia of Type Strains, Phase IV (KMG-IV): sequencing the most valuable type-strain genomes for metagenomic binning, comparative biology and taxonomic classification.</title>
        <authorList>
            <person name="Goeker M."/>
        </authorList>
    </citation>
    <scope>NUCLEOTIDE SEQUENCE [LARGE SCALE GENOMIC DNA]</scope>
    <source>
        <strain evidence="2 3">DSM 24875</strain>
    </source>
</reference>
<name>A0A366FHI0_9HYPH</name>
<protein>
    <submittedName>
        <fullName evidence="2">Putative membrane protein</fullName>
    </submittedName>
</protein>
<evidence type="ECO:0000313" key="2">
    <source>
        <dbReference type="EMBL" id="RBP14118.1"/>
    </source>
</evidence>
<keyword evidence="1" id="KW-1133">Transmembrane helix</keyword>
<dbReference type="AlphaFoldDB" id="A0A366FHI0"/>
<dbReference type="Proteomes" id="UP000253529">
    <property type="component" value="Unassembled WGS sequence"/>
</dbReference>
<keyword evidence="1" id="KW-0812">Transmembrane</keyword>
<dbReference type="InterPro" id="IPR018692">
    <property type="entry name" value="DUF2189"/>
</dbReference>
<evidence type="ECO:0000256" key="1">
    <source>
        <dbReference type="SAM" id="Phobius"/>
    </source>
</evidence>
<dbReference type="OrthoDB" id="9809543at2"/>
<dbReference type="Pfam" id="PF09955">
    <property type="entry name" value="DUF2189"/>
    <property type="match status" value="1"/>
</dbReference>
<feature type="transmembrane region" description="Helical" evidence="1">
    <location>
        <begin position="47"/>
        <end position="66"/>
    </location>
</feature>
<feature type="transmembrane region" description="Helical" evidence="1">
    <location>
        <begin position="222"/>
        <end position="251"/>
    </location>
</feature>
<evidence type="ECO:0000313" key="3">
    <source>
        <dbReference type="Proteomes" id="UP000253529"/>
    </source>
</evidence>